<keyword evidence="2" id="KW-1185">Reference proteome</keyword>
<sequence length="287" mass="31610">MSEDINLTKTLRERRIIFLLLVLAVAIPIIFPFSLKTHSTPLTEKAFNLIESTPAGSPVIISFDYDPSTVTELQPMAIAIIEHAWRKNHRIIAMAMWPQGSQMADMAFSEVQKKFGEEKVYGVDYVNLGYKPGGMVIIQTMGRNLKTVFPKDTAMNDYDSIPLLKNIKTIKDIKYVVSLSAGDPGLRDWIMTANGKFGIPVAGGTTAVSAPGFLPYVNDQNQLSGLLGGLKAAAEYELLLGYEGTASRGMNPQSIAHLLILALIVAGNIRVWRNRRKEKMAKEVNNG</sequence>
<name>A0AC61QJA8_9BACT</name>
<reference evidence="1" key="1">
    <citation type="submission" date="2019-03" db="EMBL/GenBank/DDBJ databases">
        <title>Candidatus Syntrophosphaera thermopropionivorans: a novel player in syntrophic propionate oxidation during anaerobic digestion.</title>
        <authorList>
            <person name="Dyksma S."/>
        </authorList>
    </citation>
    <scope>NUCLEOTIDE SEQUENCE</scope>
    <source>
        <strain evidence="1">W5</strain>
    </source>
</reference>
<dbReference type="EMBL" id="SMOG01000009">
    <property type="protein sequence ID" value="TDF73071.1"/>
    <property type="molecule type" value="Genomic_DNA"/>
</dbReference>
<organism evidence="1 2">
    <name type="scientific">Candidatus Syntrophosphaera thermopropionivorans</name>
    <dbReference type="NCBI Taxonomy" id="2593015"/>
    <lineage>
        <taxon>Bacteria</taxon>
        <taxon>Pseudomonadati</taxon>
        <taxon>Candidatus Cloacimonadota</taxon>
        <taxon>Candidatus Cloacimonadia</taxon>
        <taxon>Candidatus Cloacimonadales</taxon>
        <taxon>Candidatus Cloacimonadaceae</taxon>
        <taxon>Candidatus Syntrophosphaera</taxon>
    </lineage>
</organism>
<protein>
    <submittedName>
        <fullName evidence="1">Uncharacterized protein</fullName>
    </submittedName>
</protein>
<proteinExistence type="predicted"/>
<dbReference type="Proteomes" id="UP000294588">
    <property type="component" value="Unassembled WGS sequence"/>
</dbReference>
<gene>
    <name evidence="1" type="ORF">E0946_04130</name>
</gene>
<accession>A0AC61QJA8</accession>
<comment type="caution">
    <text evidence="1">The sequence shown here is derived from an EMBL/GenBank/DDBJ whole genome shotgun (WGS) entry which is preliminary data.</text>
</comment>
<evidence type="ECO:0000313" key="2">
    <source>
        <dbReference type="Proteomes" id="UP000294588"/>
    </source>
</evidence>
<evidence type="ECO:0000313" key="1">
    <source>
        <dbReference type="EMBL" id="TDF73071.1"/>
    </source>
</evidence>